<dbReference type="AlphaFoldDB" id="W8GE93"/>
<dbReference type="eggNOG" id="COG0363">
    <property type="taxonomic scope" value="Bacteria"/>
</dbReference>
<keyword evidence="3" id="KW-0378">Hydrolase</keyword>
<dbReference type="GO" id="GO:0004342">
    <property type="term" value="F:glucosamine-6-phosphate deaminase activity"/>
    <property type="evidence" value="ECO:0007669"/>
    <property type="project" value="UniProtKB-EC"/>
</dbReference>
<dbReference type="PANTHER" id="PTHR42892">
    <property type="entry name" value="GLUCOSAMINE-6-PHOSPHATE DEAMINASE-LIKE PROTEIN BT_0258-RELATED"/>
    <property type="match status" value="1"/>
</dbReference>
<dbReference type="KEGG" id="hcr:X271_00006"/>
<dbReference type="InterPro" id="IPR006148">
    <property type="entry name" value="Glc/Gal-6P_isomerase"/>
</dbReference>
<dbReference type="STRING" id="1427984.X271_00006"/>
<organism evidence="3 4">
    <name type="scientific">Candidatus Hepatoplasma crinochetorum Av</name>
    <dbReference type="NCBI Taxonomy" id="1427984"/>
    <lineage>
        <taxon>Bacteria</taxon>
        <taxon>Bacillati</taxon>
        <taxon>Mycoplasmatota</taxon>
        <taxon>Mollicutes</taxon>
        <taxon>Candidatus Hepatoplasmataceae</taxon>
        <taxon>Candidatus Hepatoplasma</taxon>
    </lineage>
</organism>
<dbReference type="InterPro" id="IPR037171">
    <property type="entry name" value="NagB/RpiA_transferase-like"/>
</dbReference>
<dbReference type="HOGENOM" id="CLU_049611_1_1_14"/>
<evidence type="ECO:0000313" key="4">
    <source>
        <dbReference type="Proteomes" id="UP000019450"/>
    </source>
</evidence>
<dbReference type="Pfam" id="PF01182">
    <property type="entry name" value="Glucosamine_iso"/>
    <property type="match status" value="1"/>
</dbReference>
<dbReference type="Proteomes" id="UP000019450">
    <property type="component" value="Chromosome"/>
</dbReference>
<dbReference type="GO" id="GO:0005975">
    <property type="term" value="P:carbohydrate metabolic process"/>
    <property type="evidence" value="ECO:0007669"/>
    <property type="project" value="InterPro"/>
</dbReference>
<dbReference type="PATRIC" id="fig|1427984.3.peg.6"/>
<keyword evidence="4" id="KW-1185">Reference proteome</keyword>
<proteinExistence type="predicted"/>
<evidence type="ECO:0000259" key="2">
    <source>
        <dbReference type="Pfam" id="PF01182"/>
    </source>
</evidence>
<evidence type="ECO:0000313" key="3">
    <source>
        <dbReference type="EMBL" id="AHK22129.1"/>
    </source>
</evidence>
<dbReference type="InterPro" id="IPR004547">
    <property type="entry name" value="Glucosamine6P_isomerase"/>
</dbReference>
<evidence type="ECO:0000256" key="1">
    <source>
        <dbReference type="ARBA" id="ARBA00023277"/>
    </source>
</evidence>
<dbReference type="SUPFAM" id="SSF100950">
    <property type="entry name" value="NagB/RpiA/CoA transferase-like"/>
    <property type="match status" value="1"/>
</dbReference>
<sequence>MKIISGSKEKLEQSIADNIKDIINYKSNAKLLLATGNSPVGIYQKLINFYQEKKISFKNVITFNLDEYLEKDKYFADSFLNFMNQKLFNEIDINKENTFFPENPDEYNKKLDKINFFDITILGVGENGHIAFNEPGSKITDRTKIIELTDSTIKTNFKNRTNYPKKAITIGVKDILEKSQLIYIIAWGEKKRKAIEKILAKKIDSNWPVTYLLNHKNVILFTDLDI</sequence>
<dbReference type="RefSeq" id="WP_025208426.1">
    <property type="nucleotide sequence ID" value="NZ_CP006932.1"/>
</dbReference>
<dbReference type="OrthoDB" id="9791139at2"/>
<accession>W8GE93</accession>
<dbReference type="EC" id="3.5.99.6" evidence="3"/>
<dbReference type="EMBL" id="CP006932">
    <property type="protein sequence ID" value="AHK22129.1"/>
    <property type="molecule type" value="Genomic_DNA"/>
</dbReference>
<dbReference type="PANTHER" id="PTHR42892:SF1">
    <property type="entry name" value="GLUCOSAMINE-6-PHOSPHATE ISOMERASE"/>
    <property type="match status" value="1"/>
</dbReference>
<feature type="domain" description="Glucosamine/galactosamine-6-phosphate isomerase" evidence="2">
    <location>
        <begin position="9"/>
        <end position="216"/>
    </location>
</feature>
<reference evidence="3 4" key="1">
    <citation type="journal article" date="2014" name="Genome Biol. Evol.">
        <title>Phylogenomics of "Candidatus Hepatoplasma crinochetorum," a Lineage of Mollicutes Associated with Noninsect Arthropods.</title>
        <authorList>
            <person name="Leclercq S."/>
            <person name="Dittmer J."/>
            <person name="Bouchon D."/>
            <person name="Cordaux R."/>
        </authorList>
    </citation>
    <scope>NUCLEOTIDE SEQUENCE [LARGE SCALE GENOMIC DNA]</scope>
    <source>
        <strain evidence="3 4">Av</strain>
    </source>
</reference>
<dbReference type="GO" id="GO:0006044">
    <property type="term" value="P:N-acetylglucosamine metabolic process"/>
    <property type="evidence" value="ECO:0007669"/>
    <property type="project" value="InterPro"/>
</dbReference>
<dbReference type="InterPro" id="IPR052960">
    <property type="entry name" value="GlcN6P_deaminase-like"/>
</dbReference>
<dbReference type="CDD" id="cd01399">
    <property type="entry name" value="GlcN6P_deaminase"/>
    <property type="match status" value="1"/>
</dbReference>
<dbReference type="Gene3D" id="3.40.50.1360">
    <property type="match status" value="1"/>
</dbReference>
<protein>
    <submittedName>
        <fullName evidence="3">Glucosamine-6-phosphate deaminase</fullName>
        <ecNumber evidence="3">3.5.99.6</ecNumber>
    </submittedName>
</protein>
<keyword evidence="1" id="KW-0119">Carbohydrate metabolism</keyword>
<name>W8GE93_9MOLU</name>
<gene>
    <name evidence="3" type="primary">nagB_2</name>
    <name evidence="3" type="ORF">X271_00006</name>
</gene>